<evidence type="ECO:0000313" key="1">
    <source>
        <dbReference type="EMBL" id="KAL0440209.1"/>
    </source>
</evidence>
<gene>
    <name evidence="1" type="ORF">Slati_2503900</name>
</gene>
<proteinExistence type="predicted"/>
<protein>
    <submittedName>
        <fullName evidence="1">Uncharacterized protein</fullName>
    </submittedName>
</protein>
<sequence>MTHYPTQSQAARRSCCRLSQPADQATDIRRARASSHPCELAAPGDQLSYKAAEPASLHPLRACGL</sequence>
<accession>A0AAW2WEP7</accession>
<organism evidence="1">
    <name type="scientific">Sesamum latifolium</name>
    <dbReference type="NCBI Taxonomy" id="2727402"/>
    <lineage>
        <taxon>Eukaryota</taxon>
        <taxon>Viridiplantae</taxon>
        <taxon>Streptophyta</taxon>
        <taxon>Embryophyta</taxon>
        <taxon>Tracheophyta</taxon>
        <taxon>Spermatophyta</taxon>
        <taxon>Magnoliopsida</taxon>
        <taxon>eudicotyledons</taxon>
        <taxon>Gunneridae</taxon>
        <taxon>Pentapetalae</taxon>
        <taxon>asterids</taxon>
        <taxon>lamiids</taxon>
        <taxon>Lamiales</taxon>
        <taxon>Pedaliaceae</taxon>
        <taxon>Sesamum</taxon>
    </lineage>
</organism>
<name>A0AAW2WEP7_9LAMI</name>
<dbReference type="AlphaFoldDB" id="A0AAW2WEP7"/>
<comment type="caution">
    <text evidence="1">The sequence shown here is derived from an EMBL/GenBank/DDBJ whole genome shotgun (WGS) entry which is preliminary data.</text>
</comment>
<dbReference type="EMBL" id="JACGWN010000008">
    <property type="protein sequence ID" value="KAL0440209.1"/>
    <property type="molecule type" value="Genomic_DNA"/>
</dbReference>
<reference evidence="1" key="2">
    <citation type="journal article" date="2024" name="Plant">
        <title>Genomic evolution and insights into agronomic trait innovations of Sesamum species.</title>
        <authorList>
            <person name="Miao H."/>
            <person name="Wang L."/>
            <person name="Qu L."/>
            <person name="Liu H."/>
            <person name="Sun Y."/>
            <person name="Le M."/>
            <person name="Wang Q."/>
            <person name="Wei S."/>
            <person name="Zheng Y."/>
            <person name="Lin W."/>
            <person name="Duan Y."/>
            <person name="Cao H."/>
            <person name="Xiong S."/>
            <person name="Wang X."/>
            <person name="Wei L."/>
            <person name="Li C."/>
            <person name="Ma Q."/>
            <person name="Ju M."/>
            <person name="Zhao R."/>
            <person name="Li G."/>
            <person name="Mu C."/>
            <person name="Tian Q."/>
            <person name="Mei H."/>
            <person name="Zhang T."/>
            <person name="Gao T."/>
            <person name="Zhang H."/>
        </authorList>
    </citation>
    <scope>NUCLEOTIDE SEQUENCE</scope>
    <source>
        <strain evidence="1">KEN1</strain>
    </source>
</reference>
<reference evidence="1" key="1">
    <citation type="submission" date="2020-06" db="EMBL/GenBank/DDBJ databases">
        <authorList>
            <person name="Li T."/>
            <person name="Hu X."/>
            <person name="Zhang T."/>
            <person name="Song X."/>
            <person name="Zhang H."/>
            <person name="Dai N."/>
            <person name="Sheng W."/>
            <person name="Hou X."/>
            <person name="Wei L."/>
        </authorList>
    </citation>
    <scope>NUCLEOTIDE SEQUENCE</scope>
    <source>
        <strain evidence="1">KEN1</strain>
        <tissue evidence="1">Leaf</tissue>
    </source>
</reference>